<organism evidence="4 5">
    <name type="scientific">Artemisia annua</name>
    <name type="common">Sweet wormwood</name>
    <dbReference type="NCBI Taxonomy" id="35608"/>
    <lineage>
        <taxon>Eukaryota</taxon>
        <taxon>Viridiplantae</taxon>
        <taxon>Streptophyta</taxon>
        <taxon>Embryophyta</taxon>
        <taxon>Tracheophyta</taxon>
        <taxon>Spermatophyta</taxon>
        <taxon>Magnoliopsida</taxon>
        <taxon>eudicotyledons</taxon>
        <taxon>Gunneridae</taxon>
        <taxon>Pentapetalae</taxon>
        <taxon>asterids</taxon>
        <taxon>campanulids</taxon>
        <taxon>Asterales</taxon>
        <taxon>Asteraceae</taxon>
        <taxon>Asteroideae</taxon>
        <taxon>Anthemideae</taxon>
        <taxon>Artemisiinae</taxon>
        <taxon>Artemisia</taxon>
    </lineage>
</organism>
<dbReference type="InterPro" id="IPR027356">
    <property type="entry name" value="NPH3_dom"/>
</dbReference>
<keyword evidence="5" id="KW-1185">Reference proteome</keyword>
<dbReference type="OrthoDB" id="1878376at2759"/>
<dbReference type="InterPro" id="IPR043454">
    <property type="entry name" value="NPH3/RPT2-like"/>
</dbReference>
<comment type="similarity">
    <text evidence="2">Belongs to the NPH3 family.</text>
</comment>
<dbReference type="Pfam" id="PF03000">
    <property type="entry name" value="NPH3"/>
    <property type="match status" value="1"/>
</dbReference>
<feature type="domain" description="NPH3" evidence="3">
    <location>
        <begin position="1"/>
        <end position="177"/>
    </location>
</feature>
<accession>A0A2U1LY81</accession>
<dbReference type="PANTHER" id="PTHR32370">
    <property type="entry name" value="OS12G0117600 PROTEIN"/>
    <property type="match status" value="1"/>
</dbReference>
<dbReference type="STRING" id="35608.A0A2U1LY81"/>
<dbReference type="Proteomes" id="UP000245207">
    <property type="component" value="Unassembled WGS sequence"/>
</dbReference>
<dbReference type="AlphaFoldDB" id="A0A2U1LY81"/>
<comment type="caution">
    <text evidence="4">The sequence shown here is derived from an EMBL/GenBank/DDBJ whole genome shotgun (WGS) entry which is preliminary data.</text>
</comment>
<evidence type="ECO:0000313" key="4">
    <source>
        <dbReference type="EMBL" id="PWA53959.1"/>
    </source>
</evidence>
<dbReference type="PROSITE" id="PS51649">
    <property type="entry name" value="NPH3"/>
    <property type="match status" value="1"/>
</dbReference>
<name>A0A2U1LY81_ARTAN</name>
<dbReference type="UniPathway" id="UPA00143"/>
<evidence type="ECO:0000259" key="3">
    <source>
        <dbReference type="PROSITE" id="PS51649"/>
    </source>
</evidence>
<keyword evidence="1" id="KW-0833">Ubl conjugation pathway</keyword>
<evidence type="ECO:0000256" key="1">
    <source>
        <dbReference type="ARBA" id="ARBA00022786"/>
    </source>
</evidence>
<reference evidence="4 5" key="1">
    <citation type="journal article" date="2018" name="Mol. Plant">
        <title>The genome of Artemisia annua provides insight into the evolution of Asteraceae family and artemisinin biosynthesis.</title>
        <authorList>
            <person name="Shen Q."/>
            <person name="Zhang L."/>
            <person name="Liao Z."/>
            <person name="Wang S."/>
            <person name="Yan T."/>
            <person name="Shi P."/>
            <person name="Liu M."/>
            <person name="Fu X."/>
            <person name="Pan Q."/>
            <person name="Wang Y."/>
            <person name="Lv Z."/>
            <person name="Lu X."/>
            <person name="Zhang F."/>
            <person name="Jiang W."/>
            <person name="Ma Y."/>
            <person name="Chen M."/>
            <person name="Hao X."/>
            <person name="Li L."/>
            <person name="Tang Y."/>
            <person name="Lv G."/>
            <person name="Zhou Y."/>
            <person name="Sun X."/>
            <person name="Brodelius P.E."/>
            <person name="Rose J.K.C."/>
            <person name="Tang K."/>
        </authorList>
    </citation>
    <scope>NUCLEOTIDE SEQUENCE [LARGE SCALE GENOMIC DNA]</scope>
    <source>
        <strain evidence="5">cv. Huhao1</strain>
        <tissue evidence="4">Leaf</tissue>
    </source>
</reference>
<dbReference type="GO" id="GO:0016567">
    <property type="term" value="P:protein ubiquitination"/>
    <property type="evidence" value="ECO:0007669"/>
    <property type="project" value="UniProtKB-UniPathway"/>
</dbReference>
<sequence>MLQNARILKASVICRDGFEVRIGRQLDLATMSDLLIATQGCSKEEKYDTECVRRILKHFHTSLTMKDQSKLAIVVELVKDYLWEAANDINLTKESFLSLAEMLIAESEETEGSSDGIYRAINIYLNKHSDLTESEREEICVVLDCNKMSPEAREEAARNVRLPVRTVLQVLFAEQLKLREMVTKEVKIQLEKSSFRVMELEKECLMLRKELVNESSLLLLELRQLQLPNEEEGSSEVEEDEDIVYFNT</sequence>
<dbReference type="EMBL" id="PKPP01007239">
    <property type="protein sequence ID" value="PWA53959.1"/>
    <property type="molecule type" value="Genomic_DNA"/>
</dbReference>
<gene>
    <name evidence="4" type="ORF">CTI12_AA440250</name>
</gene>
<evidence type="ECO:0000256" key="2">
    <source>
        <dbReference type="PROSITE-ProRule" id="PRU00982"/>
    </source>
</evidence>
<proteinExistence type="inferred from homology"/>
<evidence type="ECO:0000313" key="5">
    <source>
        <dbReference type="Proteomes" id="UP000245207"/>
    </source>
</evidence>
<protein>
    <submittedName>
        <fullName evidence="4">Phototropic-responsive NPH3 family protein</fullName>
    </submittedName>
</protein>